<dbReference type="InParanoid" id="K3X425"/>
<dbReference type="GO" id="GO:0098621">
    <property type="term" value="F:O-phosphoseryl-tRNA(Sec) selenium transferase activity"/>
    <property type="evidence" value="ECO:0007669"/>
    <property type="project" value="UniProtKB-EC"/>
</dbReference>
<feature type="binding site" evidence="18">
    <location>
        <position position="105"/>
    </location>
    <ligand>
        <name>substrate</name>
    </ligand>
</feature>
<dbReference type="EMBL" id="GL376621">
    <property type="status" value="NOT_ANNOTATED_CDS"/>
    <property type="molecule type" value="Genomic_DNA"/>
</dbReference>
<evidence type="ECO:0000256" key="18">
    <source>
        <dbReference type="PIRSR" id="PIRSR017689-1"/>
    </source>
</evidence>
<reference evidence="20" key="3">
    <citation type="submission" date="2015-02" db="UniProtKB">
        <authorList>
            <consortium name="EnsemblProtists"/>
        </authorList>
    </citation>
    <scope>IDENTIFICATION</scope>
    <source>
        <strain evidence="20">DAOM BR144</strain>
    </source>
</reference>
<dbReference type="GO" id="GO:0000049">
    <property type="term" value="F:tRNA binding"/>
    <property type="evidence" value="ECO:0007669"/>
    <property type="project" value="UniProtKB-UniRule"/>
</dbReference>
<dbReference type="InterPro" id="IPR015424">
    <property type="entry name" value="PyrdxlP-dep_Trfase"/>
</dbReference>
<evidence type="ECO:0000256" key="5">
    <source>
        <dbReference type="ARBA" id="ARBA00012464"/>
    </source>
</evidence>
<dbReference type="GO" id="GO:0001514">
    <property type="term" value="P:selenocysteine incorporation"/>
    <property type="evidence" value="ECO:0007669"/>
    <property type="project" value="TreeGrafter"/>
</dbReference>
<evidence type="ECO:0000256" key="2">
    <source>
        <dbReference type="ARBA" id="ARBA00002552"/>
    </source>
</evidence>
<dbReference type="VEuPathDB" id="FungiDB:PYU1_G011948"/>
<feature type="binding site" evidence="18">
    <location>
        <position position="273"/>
    </location>
    <ligand>
        <name>tRNA</name>
        <dbReference type="ChEBI" id="CHEBI:17843"/>
    </ligand>
</feature>
<dbReference type="NCBIfam" id="TIGR03531">
    <property type="entry name" value="selenium_SpcS"/>
    <property type="match status" value="1"/>
</dbReference>
<reference evidence="21" key="1">
    <citation type="journal article" date="2010" name="Genome Biol.">
        <title>Genome sequence of the necrotrophic plant pathogen Pythium ultimum reveals original pathogenicity mechanisms and effector repertoire.</title>
        <authorList>
            <person name="Levesque C.A."/>
            <person name="Brouwer H."/>
            <person name="Cano L."/>
            <person name="Hamilton J.P."/>
            <person name="Holt C."/>
            <person name="Huitema E."/>
            <person name="Raffaele S."/>
            <person name="Robideau G.P."/>
            <person name="Thines M."/>
            <person name="Win J."/>
            <person name="Zerillo M.M."/>
            <person name="Beakes G.W."/>
            <person name="Boore J.L."/>
            <person name="Busam D."/>
            <person name="Dumas B."/>
            <person name="Ferriera S."/>
            <person name="Fuerstenberg S.I."/>
            <person name="Gachon C.M."/>
            <person name="Gaulin E."/>
            <person name="Govers F."/>
            <person name="Grenville-Briggs L."/>
            <person name="Horner N."/>
            <person name="Hostetler J."/>
            <person name="Jiang R.H."/>
            <person name="Johnson J."/>
            <person name="Krajaejun T."/>
            <person name="Lin H."/>
            <person name="Meijer H.J."/>
            <person name="Moore B."/>
            <person name="Morris P."/>
            <person name="Phuntmart V."/>
            <person name="Puiu D."/>
            <person name="Shetty J."/>
            <person name="Stajich J.E."/>
            <person name="Tripathy S."/>
            <person name="Wawra S."/>
            <person name="van West P."/>
            <person name="Whitty B.R."/>
            <person name="Coutinho P.M."/>
            <person name="Henrissat B."/>
            <person name="Martin F."/>
            <person name="Thomas P.D."/>
            <person name="Tyler B.M."/>
            <person name="De Vries R.P."/>
            <person name="Kamoun S."/>
            <person name="Yandell M."/>
            <person name="Tisserat N."/>
            <person name="Buell C.R."/>
        </authorList>
    </citation>
    <scope>NUCLEOTIDE SEQUENCE</scope>
    <source>
        <strain evidence="21">DAOM:BR144</strain>
    </source>
</reference>
<accession>K3X425</accession>
<dbReference type="PANTHER" id="PTHR12944:SF2">
    <property type="entry name" value="O-PHOSPHOSERYL-TRNA(SEC) SELENIUM TRANSFERASE"/>
    <property type="match status" value="1"/>
</dbReference>
<feature type="binding site" evidence="18">
    <location>
        <position position="98"/>
    </location>
    <ligand>
        <name>substrate</name>
    </ligand>
</feature>
<evidence type="ECO:0000256" key="3">
    <source>
        <dbReference type="ARBA" id="ARBA00004822"/>
    </source>
</evidence>
<organism evidence="20 21">
    <name type="scientific">Globisporangium ultimum (strain ATCC 200006 / CBS 805.95 / DAOM BR144)</name>
    <name type="common">Pythium ultimum</name>
    <dbReference type="NCBI Taxonomy" id="431595"/>
    <lineage>
        <taxon>Eukaryota</taxon>
        <taxon>Sar</taxon>
        <taxon>Stramenopiles</taxon>
        <taxon>Oomycota</taxon>
        <taxon>Peronosporomycetes</taxon>
        <taxon>Pythiales</taxon>
        <taxon>Pythiaceae</taxon>
        <taxon>Globisporangium</taxon>
    </lineage>
</organism>
<evidence type="ECO:0000256" key="6">
    <source>
        <dbReference type="ARBA" id="ARBA00021963"/>
    </source>
</evidence>
<feature type="binding site" evidence="18">
    <location>
        <position position="315"/>
    </location>
    <ligand>
        <name>substrate</name>
    </ligand>
</feature>
<keyword evidence="9 17" id="KW-0694">RNA-binding</keyword>
<dbReference type="FunCoup" id="K3X425">
    <property type="interactions" value="93"/>
</dbReference>
<evidence type="ECO:0000256" key="7">
    <source>
        <dbReference type="ARBA" id="ARBA00022555"/>
    </source>
</evidence>
<evidence type="ECO:0000256" key="17">
    <source>
        <dbReference type="PIRNR" id="PIRNR017689"/>
    </source>
</evidence>
<protein>
    <recommendedName>
        <fullName evidence="6 17">O-phosphoseryl-tRNA(Sec) selenium transferase</fullName>
        <ecNumber evidence="5 17">2.9.1.2</ecNumber>
    </recommendedName>
    <alternativeName>
        <fullName evidence="13 17">Selenocysteine synthase</fullName>
    </alternativeName>
    <alternativeName>
        <fullName evidence="14 17">Selenocysteinyl-tRNA(Sec) synthase</fullName>
    </alternativeName>
    <alternativeName>
        <fullName evidence="15 17">Sep-tRNA:Sec-tRNA synthase</fullName>
    </alternativeName>
</protein>
<dbReference type="PIRSF" id="PIRSF017689">
    <property type="entry name" value="SepSecS"/>
    <property type="match status" value="1"/>
</dbReference>
<dbReference type="SUPFAM" id="SSF53383">
    <property type="entry name" value="PLP-dependent transferases"/>
    <property type="match status" value="1"/>
</dbReference>
<keyword evidence="21" id="KW-1185">Reference proteome</keyword>
<keyword evidence="10 17" id="KW-0663">Pyridoxal phosphate</keyword>
<comment type="catalytic activity">
    <reaction evidence="16 17">
        <text>O-phospho-L-seryl-tRNA(Sec) + selenophosphate + H2O = L-selenocysteinyl-tRNA(Sec) + 2 phosphate</text>
        <dbReference type="Rhea" id="RHEA:25041"/>
        <dbReference type="Rhea" id="RHEA-COMP:9743"/>
        <dbReference type="Rhea" id="RHEA-COMP:9947"/>
        <dbReference type="ChEBI" id="CHEBI:15377"/>
        <dbReference type="ChEBI" id="CHEBI:16144"/>
        <dbReference type="ChEBI" id="CHEBI:43474"/>
        <dbReference type="ChEBI" id="CHEBI:78551"/>
        <dbReference type="ChEBI" id="CHEBI:78573"/>
        <dbReference type="EC" id="2.9.1.2"/>
    </reaction>
</comment>
<dbReference type="EnsemblProtists" id="PYU1_T011974">
    <property type="protein sequence ID" value="PYU1_T011974"/>
    <property type="gene ID" value="PYU1_G011948"/>
</dbReference>
<dbReference type="InterPro" id="IPR019872">
    <property type="entry name" value="Sec-tRNA_Se_transferase"/>
</dbReference>
<comment type="function">
    <text evidence="2 17">Converts O-phosphoseryl-tRNA(Sec) to selenocysteinyl-tRNA(Sec) required for selenoprotein biosynthesis.</text>
</comment>
<dbReference type="Pfam" id="PF05889">
    <property type="entry name" value="SepSecS"/>
    <property type="match status" value="1"/>
</dbReference>
<reference evidence="21" key="2">
    <citation type="submission" date="2010-04" db="EMBL/GenBank/DDBJ databases">
        <authorList>
            <person name="Buell R."/>
            <person name="Hamilton J."/>
            <person name="Hostetler J."/>
        </authorList>
    </citation>
    <scope>NUCLEOTIDE SEQUENCE [LARGE SCALE GENOMIC DNA]</scope>
    <source>
        <strain evidence="21">DAOM:BR144</strain>
    </source>
</reference>
<dbReference type="eggNOG" id="KOG3843">
    <property type="taxonomic scope" value="Eukaryota"/>
</dbReference>
<feature type="modified residue" description="N6-(pyridoxal phosphate)lysine" evidence="19">
    <location>
        <position position="286"/>
    </location>
</feature>
<evidence type="ECO:0000256" key="12">
    <source>
        <dbReference type="ARBA" id="ARBA00023266"/>
    </source>
</evidence>
<feature type="binding site" evidence="18">
    <location>
        <position position="405"/>
    </location>
    <ligand>
        <name>tRNA</name>
        <dbReference type="ChEBI" id="CHEBI:17843"/>
    </ligand>
</feature>
<keyword evidence="7 17" id="KW-0820">tRNA-binding</keyword>
<dbReference type="OMA" id="MSHANDY"/>
<evidence type="ECO:0000256" key="19">
    <source>
        <dbReference type="PIRSR" id="PIRSR017689-50"/>
    </source>
</evidence>
<keyword evidence="8 17" id="KW-0808">Transferase</keyword>
<feature type="binding site" evidence="18">
    <location>
        <position position="97"/>
    </location>
    <ligand>
        <name>substrate</name>
    </ligand>
</feature>
<evidence type="ECO:0000256" key="8">
    <source>
        <dbReference type="ARBA" id="ARBA00022679"/>
    </source>
</evidence>
<dbReference type="EC" id="2.9.1.2" evidence="5 17"/>
<comment type="pathway">
    <text evidence="3 17">Aminoacyl-tRNA biosynthesis; selenocysteinyl-tRNA(Sec) biosynthesis; selenocysteinyl-tRNA(Sec) from L-seryl-tRNA(Sec) (archaeal/eukaryal route): step 2/2.</text>
</comment>
<evidence type="ECO:0000313" key="21">
    <source>
        <dbReference type="Proteomes" id="UP000019132"/>
    </source>
</evidence>
<evidence type="ECO:0000256" key="10">
    <source>
        <dbReference type="ARBA" id="ARBA00022898"/>
    </source>
</evidence>
<dbReference type="GO" id="GO:0001717">
    <property type="term" value="P:conversion of seryl-tRNAsec to selenocys-tRNAsec"/>
    <property type="evidence" value="ECO:0007669"/>
    <property type="project" value="UniProtKB-UniRule"/>
</dbReference>
<feature type="site" description="May act as a substrate filter by repelling compounds with a negatively charged alpha-carboxylate" evidence="19">
    <location>
        <position position="74"/>
    </location>
</feature>
<dbReference type="UniPathway" id="UPA00906">
    <property type="reaction ID" value="UER00898"/>
</dbReference>
<keyword evidence="11 17" id="KW-0648">Protein biosynthesis</keyword>
<evidence type="ECO:0000256" key="1">
    <source>
        <dbReference type="ARBA" id="ARBA00001933"/>
    </source>
</evidence>
<comment type="cofactor">
    <cofactor evidence="1 17 19">
        <name>pyridoxal 5'-phosphate</name>
        <dbReference type="ChEBI" id="CHEBI:597326"/>
    </cofactor>
</comment>
<proteinExistence type="inferred from homology"/>
<evidence type="ECO:0000256" key="11">
    <source>
        <dbReference type="ARBA" id="ARBA00022917"/>
    </source>
</evidence>
<keyword evidence="17" id="KW-0963">Cytoplasm</keyword>
<comment type="subcellular location">
    <subcellularLocation>
        <location evidence="17">Cytoplasm</location>
    </subcellularLocation>
</comment>
<dbReference type="Gene3D" id="3.40.640.10">
    <property type="entry name" value="Type I PLP-dependent aspartate aminotransferase-like (Major domain)"/>
    <property type="match status" value="1"/>
</dbReference>
<dbReference type="AlphaFoldDB" id="K3X425"/>
<evidence type="ECO:0000256" key="4">
    <source>
        <dbReference type="ARBA" id="ARBA00007037"/>
    </source>
</evidence>
<sequence length="486" mass="53086">MNAKNAQLAEAFVAPTYVEQGLAAIRNREQLFTALLSQRRVPDDGWDEQTVELVLQSLAAMDSNNFRTNIGAGEREARVFSSLVAKRHFHLCHGVGRSGDVAAVQPKAAGSSLIVQLTNALAKDLLREAGLRSITSALVLPVATGMSLTLVLLTLRAQKPDAKYVIWPRIDQKSCFKSILTAGLTPLVLENTLSEDGDQLRTDMDGLQRLIDAHRSGDVLAVLSTTSCFAPRGYDDVEAIARVCQTHDIAHVINNAYGVQASKCTHVVNQAMRVGRVDAIVQSLDKNFMVPVGGAIVCAPSAEMVASVSKCYPGRAAITPTLDFFITMLQMGRKGYRQLLQERKTLAKYLQEQLQIVAHEVGERVLHVPFNEISFAMTLSTFSTASDARTKAQELTFFGAMLFSRGVSGTRVVSCLDNKTIGGYTFESYGAHSDHFPAPYLTVACAIGMTKDEVDALVVKLRKTIHEWRTKHNRSSSNSVDVEQQS</sequence>
<comment type="similarity">
    <text evidence="4 17">Belongs to the SepSecS family.</text>
</comment>
<evidence type="ECO:0000313" key="20">
    <source>
        <dbReference type="EnsemblProtists" id="PYU1_T011974"/>
    </source>
</evidence>
<evidence type="ECO:0000256" key="16">
    <source>
        <dbReference type="ARBA" id="ARBA00048808"/>
    </source>
</evidence>
<dbReference type="PANTHER" id="PTHR12944">
    <property type="entry name" value="SOLUBLE LIVER ANTIGEN/LIVER PANCREAS ANTIGEN"/>
    <property type="match status" value="1"/>
</dbReference>
<name>K3X425_GLOUD</name>
<evidence type="ECO:0000256" key="9">
    <source>
        <dbReference type="ARBA" id="ARBA00022884"/>
    </source>
</evidence>
<evidence type="ECO:0000256" key="13">
    <source>
        <dbReference type="ARBA" id="ARBA00030669"/>
    </source>
</evidence>
<dbReference type="InterPro" id="IPR008829">
    <property type="entry name" value="SepSecS/SepCysS"/>
</dbReference>
<dbReference type="STRING" id="431595.K3X425"/>
<evidence type="ECO:0000256" key="15">
    <source>
        <dbReference type="ARBA" id="ARBA00032693"/>
    </source>
</evidence>
<dbReference type="InterPro" id="IPR015421">
    <property type="entry name" value="PyrdxlP-dep_Trfase_major"/>
</dbReference>
<feature type="binding site" evidence="18">
    <location>
        <position position="75"/>
    </location>
    <ligand>
        <name>pyridoxal 5'-phosphate</name>
        <dbReference type="ChEBI" id="CHEBI:597326"/>
    </ligand>
</feature>
<evidence type="ECO:0000256" key="14">
    <source>
        <dbReference type="ARBA" id="ARBA00032048"/>
    </source>
</evidence>
<dbReference type="GO" id="GO:0005737">
    <property type="term" value="C:cytoplasm"/>
    <property type="evidence" value="ECO:0007669"/>
    <property type="project" value="UniProtKB-SubCell"/>
</dbReference>
<dbReference type="Proteomes" id="UP000019132">
    <property type="component" value="Unassembled WGS sequence"/>
</dbReference>
<dbReference type="HOGENOM" id="CLU_022508_0_0_1"/>
<keyword evidence="12 17" id="KW-0711">Selenium</keyword>